<dbReference type="InParanoid" id="A0A409X920"/>
<organism evidence="2 3">
    <name type="scientific">Psilocybe cyanescens</name>
    <dbReference type="NCBI Taxonomy" id="93625"/>
    <lineage>
        <taxon>Eukaryota</taxon>
        <taxon>Fungi</taxon>
        <taxon>Dikarya</taxon>
        <taxon>Basidiomycota</taxon>
        <taxon>Agaricomycotina</taxon>
        <taxon>Agaricomycetes</taxon>
        <taxon>Agaricomycetidae</taxon>
        <taxon>Agaricales</taxon>
        <taxon>Agaricineae</taxon>
        <taxon>Strophariaceae</taxon>
        <taxon>Psilocybe</taxon>
    </lineage>
</organism>
<dbReference type="InterPro" id="IPR036388">
    <property type="entry name" value="WH-like_DNA-bd_sf"/>
</dbReference>
<evidence type="ECO:0000256" key="1">
    <source>
        <dbReference type="SAM" id="MobiDB-lite"/>
    </source>
</evidence>
<keyword evidence="3" id="KW-1185">Reference proteome</keyword>
<name>A0A409X920_PSICY</name>
<accession>A0A409X920</accession>
<reference evidence="2 3" key="1">
    <citation type="journal article" date="2018" name="Evol. Lett.">
        <title>Horizontal gene cluster transfer increased hallucinogenic mushroom diversity.</title>
        <authorList>
            <person name="Reynolds H.T."/>
            <person name="Vijayakumar V."/>
            <person name="Gluck-Thaler E."/>
            <person name="Korotkin H.B."/>
            <person name="Matheny P.B."/>
            <person name="Slot J.C."/>
        </authorList>
    </citation>
    <scope>NUCLEOTIDE SEQUENCE [LARGE SCALE GENOMIC DNA]</scope>
    <source>
        <strain evidence="2 3">2631</strain>
    </source>
</reference>
<evidence type="ECO:0000313" key="2">
    <source>
        <dbReference type="EMBL" id="PPQ87194.1"/>
    </source>
</evidence>
<sequence length="298" mass="32360">MRLLEASHVVEILREARPDGLHVDSISEKNSVKATKLAHILRLLATHHILHELLPDVFVLNRISSLVDSGKTVAELKAYQEDGIPEMKYRDMNGVAAFVGLCTDEIQKASTYMTETYYLSPSPHTRAGTEPGRALFCFAFDTVRSGTGFFGWLEGEVAAEEGRRDDDDTDDAVERGRGGILLLTLGPSSSSSKRSESQRKKGKEDPRLQPRATHTKLPSSGEGAAGNCARTLRKKSTSSGSSSAGSGSGSNSTSTIKNGERSEFKFDSNENTSAQENVKENANRFRLARFGKAMSGTD</sequence>
<dbReference type="AlphaFoldDB" id="A0A409X920"/>
<feature type="non-terminal residue" evidence="2">
    <location>
        <position position="298"/>
    </location>
</feature>
<feature type="compositionally biased region" description="Basic and acidic residues" evidence="1">
    <location>
        <begin position="193"/>
        <end position="208"/>
    </location>
</feature>
<feature type="compositionally biased region" description="Basic and acidic residues" evidence="1">
    <location>
        <begin position="258"/>
        <end position="268"/>
    </location>
</feature>
<gene>
    <name evidence="2" type="ORF">CVT25_014790</name>
</gene>
<feature type="compositionally biased region" description="Low complexity" evidence="1">
    <location>
        <begin position="237"/>
        <end position="255"/>
    </location>
</feature>
<comment type="caution">
    <text evidence="2">The sequence shown here is derived from an EMBL/GenBank/DDBJ whole genome shotgun (WGS) entry which is preliminary data.</text>
</comment>
<dbReference type="Gene3D" id="1.10.10.10">
    <property type="entry name" value="Winged helix-like DNA-binding domain superfamily/Winged helix DNA-binding domain"/>
    <property type="match status" value="1"/>
</dbReference>
<dbReference type="Proteomes" id="UP000283269">
    <property type="component" value="Unassembled WGS sequence"/>
</dbReference>
<dbReference type="EMBL" id="NHYD01002345">
    <property type="protein sequence ID" value="PPQ87194.1"/>
    <property type="molecule type" value="Genomic_DNA"/>
</dbReference>
<proteinExistence type="predicted"/>
<dbReference type="OrthoDB" id="2410195at2759"/>
<protein>
    <submittedName>
        <fullName evidence="2">Uncharacterized protein</fullName>
    </submittedName>
</protein>
<feature type="compositionally biased region" description="Low complexity" evidence="1">
    <location>
        <begin position="180"/>
        <end position="192"/>
    </location>
</feature>
<dbReference type="STRING" id="93625.A0A409X920"/>
<evidence type="ECO:0000313" key="3">
    <source>
        <dbReference type="Proteomes" id="UP000283269"/>
    </source>
</evidence>
<feature type="region of interest" description="Disordered" evidence="1">
    <location>
        <begin position="180"/>
        <end position="298"/>
    </location>
</feature>